<proteinExistence type="predicted"/>
<dbReference type="Gene3D" id="1.20.1280.50">
    <property type="match status" value="1"/>
</dbReference>
<gene>
    <name evidence="2" type="ORF">URODEC1_LOCUS63321</name>
</gene>
<dbReference type="Gene3D" id="3.80.10.10">
    <property type="entry name" value="Ribonuclease Inhibitor"/>
    <property type="match status" value="1"/>
</dbReference>
<dbReference type="AlphaFoldDB" id="A0ABC9BA22"/>
<name>A0ABC9BA22_9POAL</name>
<reference evidence="3" key="1">
    <citation type="submission" date="2024-06" db="EMBL/GenBank/DDBJ databases">
        <authorList>
            <person name="Ryan C."/>
        </authorList>
    </citation>
    <scope>NUCLEOTIDE SEQUENCE [LARGE SCALE GENOMIC DNA]</scope>
</reference>
<dbReference type="PANTHER" id="PTHR38926">
    <property type="entry name" value="F-BOX DOMAIN CONTAINING PROTEIN, EXPRESSED"/>
    <property type="match status" value="1"/>
</dbReference>
<protein>
    <recommendedName>
        <fullName evidence="1">F-box domain-containing protein</fullName>
    </recommendedName>
</protein>
<organism evidence="2 3">
    <name type="scientific">Urochloa decumbens</name>
    <dbReference type="NCBI Taxonomy" id="240449"/>
    <lineage>
        <taxon>Eukaryota</taxon>
        <taxon>Viridiplantae</taxon>
        <taxon>Streptophyta</taxon>
        <taxon>Embryophyta</taxon>
        <taxon>Tracheophyta</taxon>
        <taxon>Spermatophyta</taxon>
        <taxon>Magnoliopsida</taxon>
        <taxon>Liliopsida</taxon>
        <taxon>Poales</taxon>
        <taxon>Poaceae</taxon>
        <taxon>PACMAD clade</taxon>
        <taxon>Panicoideae</taxon>
        <taxon>Panicodae</taxon>
        <taxon>Paniceae</taxon>
        <taxon>Melinidinae</taxon>
        <taxon>Urochloa</taxon>
    </lineage>
</organism>
<dbReference type="InterPro" id="IPR036047">
    <property type="entry name" value="F-box-like_dom_sf"/>
</dbReference>
<keyword evidence="3" id="KW-1185">Reference proteome</keyword>
<dbReference type="InterPro" id="IPR032675">
    <property type="entry name" value="LRR_dom_sf"/>
</dbReference>
<dbReference type="Proteomes" id="UP001497457">
    <property type="component" value="Chromosome 25rd"/>
</dbReference>
<evidence type="ECO:0000313" key="2">
    <source>
        <dbReference type="EMBL" id="CAL4997285.1"/>
    </source>
</evidence>
<dbReference type="PANTHER" id="PTHR38926:SF74">
    <property type="entry name" value="OS08G0193600 PROTEIN"/>
    <property type="match status" value="1"/>
</dbReference>
<dbReference type="Pfam" id="PF12937">
    <property type="entry name" value="F-box-like"/>
    <property type="match status" value="1"/>
</dbReference>
<accession>A0ABC9BA22</accession>
<dbReference type="EMBL" id="OZ075135">
    <property type="protein sequence ID" value="CAL4997285.1"/>
    <property type="molecule type" value="Genomic_DNA"/>
</dbReference>
<dbReference type="InterPro" id="IPR001810">
    <property type="entry name" value="F-box_dom"/>
</dbReference>
<evidence type="ECO:0000313" key="3">
    <source>
        <dbReference type="Proteomes" id="UP001497457"/>
    </source>
</evidence>
<dbReference type="SUPFAM" id="SSF81383">
    <property type="entry name" value="F-box domain"/>
    <property type="match status" value="1"/>
</dbReference>
<evidence type="ECO:0000259" key="1">
    <source>
        <dbReference type="PROSITE" id="PS50181"/>
    </source>
</evidence>
<dbReference type="PROSITE" id="PS50181">
    <property type="entry name" value="FBOX"/>
    <property type="match status" value="1"/>
</dbReference>
<feature type="domain" description="F-box" evidence="1">
    <location>
        <begin position="15"/>
        <end position="63"/>
    </location>
</feature>
<dbReference type="SUPFAM" id="SSF52047">
    <property type="entry name" value="RNI-like"/>
    <property type="match status" value="1"/>
</dbReference>
<sequence>MSSSSHRHCRYDPATAGWASLPRDILLDVFVKLGPREVMLGAEFACLAWRRTALEEPSLWRRIGMESPSHCWPWRCVNRDIEAVMMSAAVDRAAGQCEAFKGSCDEESLIPLVERAPSLKSLDIELHSIYWGYDGRSGEVLVEALKKLTLLEDLHVYFHYAIDWEQINMLQSVCQACPRLKKLVMMYASGIVLQRNEDEYNKEPIDGEIPVMGDLHTLELYDCDLSCKGLNAILDSCPALQNLHIDGYFNKQEMVKELKMKCARVKNLTLPGRVKPGPKVDVYYGNYWDGYDSVDEDNDL</sequence>
<reference evidence="2 3" key="2">
    <citation type="submission" date="2024-10" db="EMBL/GenBank/DDBJ databases">
        <authorList>
            <person name="Ryan C."/>
        </authorList>
    </citation>
    <scope>NUCLEOTIDE SEQUENCE [LARGE SCALE GENOMIC DNA]</scope>
</reference>